<accession>A0A1W1D1K9</accession>
<evidence type="ECO:0000256" key="1">
    <source>
        <dbReference type="SAM" id="Phobius"/>
    </source>
</evidence>
<feature type="transmembrane region" description="Helical" evidence="1">
    <location>
        <begin position="6"/>
        <end position="26"/>
    </location>
</feature>
<name>A0A1W1D1K9_9ZZZZ</name>
<evidence type="ECO:0008006" key="3">
    <source>
        <dbReference type="Google" id="ProtNLM"/>
    </source>
</evidence>
<dbReference type="EMBL" id="FPHM01000327">
    <property type="protein sequence ID" value="SFV71903.1"/>
    <property type="molecule type" value="Genomic_DNA"/>
</dbReference>
<keyword evidence="1" id="KW-0812">Transmembrane</keyword>
<protein>
    <recommendedName>
        <fullName evidence="3">Periplasmic protein</fullName>
    </recommendedName>
</protein>
<sequence>MNRFFVYFLSFIIVFLSLIITLRFFVFSAMGNSTIKTYLQTSLKEDFSLPLKIYNFSLDEEEMKFSVNMNGQVHIDVITQYNMFTQYFAGTYTLRVDGLEYKGLSLRDANVSGRFKGRRGNMQIQGQGKVVDVNLVYRFYLKNSEFKHIELKLKGLNSSEIFAMLGEDTFFSTNIDVDIYLPKLGKDEAKGSGSILLHRALFDRNLLQEKYDIIVPEDTYVSGSMEMKLEGTRLDFYSTIESNLFHLSVENAFIDLDKKRLSASYIFDIKMLELLSKNTLAGVFKLKGNTFIDKETYQILGYSSSLGGLLGFEISEKPSLKIENIHLDKLLSTLKQAPYAEGLLSANIDYMESLDTGSYALAISNGIFLADNIDKNLGYQIPSINHFVFNTHGLLSKDAIALQATLESSIGDIRFEDALYNRKKKELESQYSLFLGNMGLILPNNKAVKRGYISSKGKLTLGNNMKIKGEAKGLGGNVEFIYDKNKMKIDAPQIFVEKILSLASVSRYVTGKVNTQVLLKDMHSFDGSFAFSSEKLRTQPRMIEKLIGKKVAIDMRLKSEGEVKDGNISLFMHLDNSFARLDLDKMQINKNKKYFSSPYLLDIPELKNAYALTGKKLYGPMQIKGNILYDDILKMNAREDRLLTGEIFGDLHYNLEEKMGEVNIHINNFHLNSNIFSKKLKFLTAKDPKSFSYKETTLKAYIIDELIYYIFEAEGLESSLKITQGILDRNKDTHTGTFIFTYKSYEVRGNITGTIANPQLSIDFSKMINKSIDKVMSSMLKVLKP</sequence>
<keyword evidence="1" id="KW-0472">Membrane</keyword>
<organism evidence="2">
    <name type="scientific">hydrothermal vent metagenome</name>
    <dbReference type="NCBI Taxonomy" id="652676"/>
    <lineage>
        <taxon>unclassified sequences</taxon>
        <taxon>metagenomes</taxon>
        <taxon>ecological metagenomes</taxon>
    </lineage>
</organism>
<evidence type="ECO:0000313" key="2">
    <source>
        <dbReference type="EMBL" id="SFV71903.1"/>
    </source>
</evidence>
<proteinExistence type="predicted"/>
<dbReference type="AlphaFoldDB" id="A0A1W1D1K9"/>
<keyword evidence="1" id="KW-1133">Transmembrane helix</keyword>
<reference evidence="2" key="1">
    <citation type="submission" date="2016-10" db="EMBL/GenBank/DDBJ databases">
        <authorList>
            <person name="de Groot N.N."/>
        </authorList>
    </citation>
    <scope>NUCLEOTIDE SEQUENCE</scope>
</reference>
<gene>
    <name evidence="2" type="ORF">MNB_SV-13-1241</name>
</gene>